<dbReference type="SUPFAM" id="SSF56935">
    <property type="entry name" value="Porins"/>
    <property type="match status" value="1"/>
</dbReference>
<gene>
    <name evidence="1" type="ordered locus">GNIT_2571</name>
</gene>
<proteinExistence type="predicted"/>
<evidence type="ECO:0000313" key="1">
    <source>
        <dbReference type="EMBL" id="AEP30668.1"/>
    </source>
</evidence>
<dbReference type="EMBL" id="CP003060">
    <property type="protein sequence ID" value="AEP30668.1"/>
    <property type="molecule type" value="Genomic_DNA"/>
</dbReference>
<protein>
    <recommendedName>
        <fullName evidence="3">TIGR03016 family PEP-CTERM system-associated outer membrane protein</fullName>
    </recommendedName>
</protein>
<reference evidence="1" key="1">
    <citation type="journal article" date="2011" name="J. Bacteriol.">
        <title>Complete genome sequence of seawater bacterium Glaciecola nitratireducens FR1064T.</title>
        <authorList>
            <person name="Bian F."/>
            <person name="Qin Q.L."/>
            <person name="Xie B.B."/>
            <person name="Shu Y.L."/>
            <person name="Zhang X.Y."/>
            <person name="Yu Y."/>
            <person name="Chen B."/>
            <person name="Chen X.L."/>
            <person name="Zhou B.C."/>
            <person name="Zhang Y.Z."/>
        </authorList>
    </citation>
    <scope>NUCLEOTIDE SEQUENCE [LARGE SCALE GENOMIC DNA]</scope>
    <source>
        <strain evidence="1">FR1064</strain>
    </source>
</reference>
<dbReference type="NCBIfam" id="TIGR03016">
    <property type="entry name" value="pepcterm_hypo_1"/>
    <property type="match status" value="1"/>
</dbReference>
<dbReference type="AlphaFoldDB" id="G4QI54"/>
<organism evidence="1 2">
    <name type="scientific">Glaciecola nitratireducens (strain JCM 12485 / KCTC 12276 / FR1064)</name>
    <dbReference type="NCBI Taxonomy" id="1085623"/>
    <lineage>
        <taxon>Bacteria</taxon>
        <taxon>Pseudomonadati</taxon>
        <taxon>Pseudomonadota</taxon>
        <taxon>Gammaproteobacteria</taxon>
        <taxon>Alteromonadales</taxon>
        <taxon>Alteromonadaceae</taxon>
        <taxon>Brumicola</taxon>
    </lineage>
</organism>
<accession>G4QI54</accession>
<name>G4QI54_GLANF</name>
<dbReference type="STRING" id="1085623.GNIT_2571"/>
<dbReference type="InterPro" id="IPR017467">
    <property type="entry name" value="CHP03016_PEP-CTERM"/>
</dbReference>
<dbReference type="HOGENOM" id="CLU_036576_0_0_6"/>
<sequence length="561" mass="62708">MQFKRKYLATSILACTPLIMQTVNSTAVANELDWTIGVDNEFVYQDIYSDERQETINSENYILRPQISLNFKSKRSNGFWRATHNHVRRSLQDANITNNYTNYAYGGSFAAIQNLLTFTASGALNYQSAAANGFLVDSFLLNAENLSKTRSNRFGADFTLPRGDYFGHTTKVNYSITESERRENSFNRLDSNVLSVNTNTYTGDNFERFSAQVNTDFSISERSVNGDYTNRRANGDMSYRLISNLGVIATASHEANQIKSQNNVFSNARQFNSVGAGLVWREAENKRIALTWNRADNDSVAEDENNKGYVGADINWQFTPRTQISAGYTRRFFGESGNFSFQHRLKKLRTQVTYSEEVTSFSRLIAEPGNLGVFVCVDGISDLAACFQPSSLNYQLQPNEQFVQFSGQNSEINDDLILRKALSWQLGTELRRTKVSINGRYATNDYLESDRLSRTYSGGTSIAFAIGQKTNISWTTNAAVTDDIFNGERGTSEVLTSKIGLDRKIGRYFDLSLAFSYLQRETEGSVIGGSLGGSLGGGFGGLSGDIQERRVSLTLKYNLSK</sequence>
<dbReference type="KEGG" id="gni:GNIT_2571"/>
<evidence type="ECO:0000313" key="2">
    <source>
        <dbReference type="Proteomes" id="UP000009282"/>
    </source>
</evidence>
<dbReference type="eggNOG" id="ENOG502Z8V9">
    <property type="taxonomic scope" value="Bacteria"/>
</dbReference>
<dbReference type="Proteomes" id="UP000009282">
    <property type="component" value="Chromosome"/>
</dbReference>
<dbReference type="RefSeq" id="WP_014109541.1">
    <property type="nucleotide sequence ID" value="NC_016041.1"/>
</dbReference>
<dbReference type="OrthoDB" id="5750656at2"/>
<keyword evidence="2" id="KW-1185">Reference proteome</keyword>
<evidence type="ECO:0008006" key="3">
    <source>
        <dbReference type="Google" id="ProtNLM"/>
    </source>
</evidence>